<keyword evidence="2" id="KW-0444">Lipid biosynthesis</keyword>
<dbReference type="CDD" id="cd08175">
    <property type="entry name" value="G1PDH"/>
    <property type="match status" value="1"/>
</dbReference>
<dbReference type="PANTHER" id="PTHR43616">
    <property type="entry name" value="GLYCEROL DEHYDROGENASE"/>
    <property type="match status" value="1"/>
</dbReference>
<evidence type="ECO:0000256" key="6">
    <source>
        <dbReference type="ARBA" id="ARBA00023027"/>
    </source>
</evidence>
<evidence type="ECO:0000256" key="7">
    <source>
        <dbReference type="ARBA" id="ARBA00023098"/>
    </source>
</evidence>
<keyword evidence="8" id="KW-0594">Phospholipid biosynthesis</keyword>
<dbReference type="RefSeq" id="WP_121131002.1">
    <property type="nucleotide sequence ID" value="NZ_JBHUFK010000002.1"/>
</dbReference>
<dbReference type="GO" id="GO:0046872">
    <property type="term" value="F:metal ion binding"/>
    <property type="evidence" value="ECO:0007669"/>
    <property type="project" value="UniProtKB-KW"/>
</dbReference>
<evidence type="ECO:0000313" key="10">
    <source>
        <dbReference type="EMBL" id="RKQ15675.1"/>
    </source>
</evidence>
<reference evidence="10 11" key="1">
    <citation type="journal article" date="2015" name="Antonie Van Leeuwenhoek">
        <title>Oceanobacillus bengalensis sp. nov., a bacterium isolated from seawater of the Bay of Bengal.</title>
        <authorList>
            <person name="Yongchang O."/>
            <person name="Xiang W."/>
            <person name="Wang G."/>
        </authorList>
    </citation>
    <scope>NUCLEOTIDE SEQUENCE [LARGE SCALE GENOMIC DNA]</scope>
    <source>
        <strain evidence="10 11">MCCC 1K00260</strain>
    </source>
</reference>
<evidence type="ECO:0000256" key="9">
    <source>
        <dbReference type="ARBA" id="ARBA00023264"/>
    </source>
</evidence>
<gene>
    <name evidence="10" type="ORF">D8M05_09205</name>
</gene>
<evidence type="ECO:0000256" key="3">
    <source>
        <dbReference type="ARBA" id="ARBA00022723"/>
    </source>
</evidence>
<evidence type="ECO:0000256" key="1">
    <source>
        <dbReference type="ARBA" id="ARBA00022490"/>
    </source>
</evidence>
<dbReference type="SUPFAM" id="SSF56796">
    <property type="entry name" value="Dehydroquinate synthase-like"/>
    <property type="match status" value="1"/>
</dbReference>
<dbReference type="InterPro" id="IPR016205">
    <property type="entry name" value="Glycerol_DH"/>
</dbReference>
<dbReference type="EMBL" id="RBZO01000012">
    <property type="protein sequence ID" value="RKQ15675.1"/>
    <property type="molecule type" value="Genomic_DNA"/>
</dbReference>
<dbReference type="Gene3D" id="3.40.50.1970">
    <property type="match status" value="1"/>
</dbReference>
<evidence type="ECO:0000256" key="4">
    <source>
        <dbReference type="ARBA" id="ARBA00022857"/>
    </source>
</evidence>
<keyword evidence="4" id="KW-0521">NADP</keyword>
<dbReference type="Gene3D" id="1.20.1090.10">
    <property type="entry name" value="Dehydroquinate synthase-like - alpha domain"/>
    <property type="match status" value="1"/>
</dbReference>
<evidence type="ECO:0000256" key="2">
    <source>
        <dbReference type="ARBA" id="ARBA00022516"/>
    </source>
</evidence>
<name>A0A494Z071_9BACI</name>
<comment type="caution">
    <text evidence="10">The sequence shown here is derived from an EMBL/GenBank/DDBJ whole genome shotgun (WGS) entry which is preliminary data.</text>
</comment>
<keyword evidence="9" id="KW-1208">Phospholipid metabolism</keyword>
<evidence type="ECO:0000256" key="8">
    <source>
        <dbReference type="ARBA" id="ARBA00023209"/>
    </source>
</evidence>
<dbReference type="InterPro" id="IPR032837">
    <property type="entry name" value="G1PDH"/>
</dbReference>
<dbReference type="OrthoDB" id="9763580at2"/>
<dbReference type="GO" id="GO:0016614">
    <property type="term" value="F:oxidoreductase activity, acting on CH-OH group of donors"/>
    <property type="evidence" value="ECO:0007669"/>
    <property type="project" value="InterPro"/>
</dbReference>
<organism evidence="10 11">
    <name type="scientific">Oceanobacillus bengalensis</name>
    <dbReference type="NCBI Taxonomy" id="1435466"/>
    <lineage>
        <taxon>Bacteria</taxon>
        <taxon>Bacillati</taxon>
        <taxon>Bacillota</taxon>
        <taxon>Bacilli</taxon>
        <taxon>Bacillales</taxon>
        <taxon>Bacillaceae</taxon>
        <taxon>Oceanobacillus</taxon>
    </lineage>
</organism>
<proteinExistence type="predicted"/>
<keyword evidence="11" id="KW-1185">Reference proteome</keyword>
<dbReference type="PANTHER" id="PTHR43616:SF5">
    <property type="entry name" value="GLYCEROL DEHYDROGENASE 1"/>
    <property type="match status" value="1"/>
</dbReference>
<protein>
    <submittedName>
        <fullName evidence="10">sn-glycerol-1-phosphate dehydrogenase</fullName>
    </submittedName>
</protein>
<sequence>MEIADEIYQLAQELGVKNVTLPKIEVGNGVLAAILPFVLENDYKHIILVVDDNTYVAAGKQIEKMLVEAGMETKTVLLKANRHQQVIADEATIVELLVETPLETDIYIAVGSGTIHDITRFCGSKMNIPFISVPTAASVDGFTSKGSPLILRGVKQTIQTTFPVAVFADITILKAAPQEMTAAGFGDILAKYTSLLDWKISACIGGEPYNRFAAEMTRKSLEACVQNVSKIAKADDEGVTILIHSLIESGLVMLLLDFSRPASGGEHHLSHYWEMDLLKKDAKQLLHGAKVGVATAIIVDLYKQKLKDLPARDTGEYGGRIRGNWQSIMEILDNIPSPKEIRNLIQKTGGPTTTEELGLDDELVAQSINEAFHLRDRCTGLLLINKFKEKDLTYPL</sequence>
<keyword evidence="7" id="KW-0443">Lipid metabolism</keyword>
<dbReference type="AlphaFoldDB" id="A0A494Z071"/>
<dbReference type="GO" id="GO:0008654">
    <property type="term" value="P:phospholipid biosynthetic process"/>
    <property type="evidence" value="ECO:0007669"/>
    <property type="project" value="UniProtKB-KW"/>
</dbReference>
<dbReference type="Proteomes" id="UP000281813">
    <property type="component" value="Unassembled WGS sequence"/>
</dbReference>
<keyword evidence="5" id="KW-0560">Oxidoreductase</keyword>
<keyword evidence="6" id="KW-0520">NAD</keyword>
<dbReference type="Pfam" id="PF13685">
    <property type="entry name" value="Fe-ADH_2"/>
    <property type="match status" value="1"/>
</dbReference>
<evidence type="ECO:0000313" key="11">
    <source>
        <dbReference type="Proteomes" id="UP000281813"/>
    </source>
</evidence>
<evidence type="ECO:0000256" key="5">
    <source>
        <dbReference type="ARBA" id="ARBA00023002"/>
    </source>
</evidence>
<accession>A0A494Z071</accession>
<keyword evidence="1" id="KW-0963">Cytoplasm</keyword>
<keyword evidence="3" id="KW-0479">Metal-binding</keyword>